<dbReference type="OrthoDB" id="5523878at2"/>
<accession>A0A1H0HMU4</accession>
<dbReference type="Proteomes" id="UP000199651">
    <property type="component" value="Unassembled WGS sequence"/>
</dbReference>
<proteinExistence type="predicted"/>
<dbReference type="EMBL" id="FNJB01000002">
    <property type="protein sequence ID" value="SDO20492.1"/>
    <property type="molecule type" value="Genomic_DNA"/>
</dbReference>
<feature type="domain" description="DUF7919" evidence="1">
    <location>
        <begin position="3"/>
        <end position="129"/>
    </location>
</feature>
<name>A0A1H0HMU4_9PSEU</name>
<keyword evidence="3" id="KW-1185">Reference proteome</keyword>
<dbReference type="AlphaFoldDB" id="A0A1H0HMU4"/>
<organism evidence="2 3">
    <name type="scientific">Actinokineospora alba</name>
    <dbReference type="NCBI Taxonomy" id="504798"/>
    <lineage>
        <taxon>Bacteria</taxon>
        <taxon>Bacillati</taxon>
        <taxon>Actinomycetota</taxon>
        <taxon>Actinomycetes</taxon>
        <taxon>Pseudonocardiales</taxon>
        <taxon>Pseudonocardiaceae</taxon>
        <taxon>Actinokineospora</taxon>
    </lineage>
</organism>
<evidence type="ECO:0000313" key="3">
    <source>
        <dbReference type="Proteomes" id="UP000199651"/>
    </source>
</evidence>
<sequence>MTRFRDLTKYEYFDETVVSLVGEPHYVHYRHQPTDRVLNVGWLNFERFDQGDVPADFVARLDEYATDRVNQTRGSQSCPICGLDNPSLGSAEIHVQAPDGTIYAAPALVAHYVSAHRYRPPKAFIDAVLTGRNMADIVRDAQSLSN</sequence>
<gene>
    <name evidence="2" type="ORF">SAMN05192558_102181</name>
</gene>
<dbReference type="Pfam" id="PF25535">
    <property type="entry name" value="DUF7919"/>
    <property type="match status" value="1"/>
</dbReference>
<reference evidence="3" key="1">
    <citation type="submission" date="2016-10" db="EMBL/GenBank/DDBJ databases">
        <authorList>
            <person name="Varghese N."/>
            <person name="Submissions S."/>
        </authorList>
    </citation>
    <scope>NUCLEOTIDE SEQUENCE [LARGE SCALE GENOMIC DNA]</scope>
    <source>
        <strain evidence="3">IBRC-M 10655</strain>
    </source>
</reference>
<protein>
    <recommendedName>
        <fullName evidence="1">DUF7919 domain-containing protein</fullName>
    </recommendedName>
</protein>
<dbReference type="InterPro" id="IPR057679">
    <property type="entry name" value="DUF7919"/>
</dbReference>
<dbReference type="RefSeq" id="WP_091370561.1">
    <property type="nucleotide sequence ID" value="NZ_FNDV01000001.1"/>
</dbReference>
<dbReference type="STRING" id="504798.SAMN05421871_101122"/>
<evidence type="ECO:0000259" key="1">
    <source>
        <dbReference type="Pfam" id="PF25535"/>
    </source>
</evidence>
<evidence type="ECO:0000313" key="2">
    <source>
        <dbReference type="EMBL" id="SDO20492.1"/>
    </source>
</evidence>